<evidence type="ECO:0000313" key="6">
    <source>
        <dbReference type="EMBL" id="BDZ46152.1"/>
    </source>
</evidence>
<dbReference type="CDD" id="cd01392">
    <property type="entry name" value="HTH_LacI"/>
    <property type="match status" value="1"/>
</dbReference>
<dbReference type="Gene3D" id="1.10.260.40">
    <property type="entry name" value="lambda repressor-like DNA-binding domains"/>
    <property type="match status" value="1"/>
</dbReference>
<accession>A0ABM8GD43</accession>
<dbReference type="EMBL" id="AP027731">
    <property type="protein sequence ID" value="BDZ46152.1"/>
    <property type="molecule type" value="Genomic_DNA"/>
</dbReference>
<evidence type="ECO:0000256" key="2">
    <source>
        <dbReference type="ARBA" id="ARBA00023015"/>
    </source>
</evidence>
<dbReference type="CDD" id="cd06267">
    <property type="entry name" value="PBP1_LacI_sugar_binding-like"/>
    <property type="match status" value="1"/>
</dbReference>
<evidence type="ECO:0000256" key="4">
    <source>
        <dbReference type="ARBA" id="ARBA00023163"/>
    </source>
</evidence>
<reference evidence="7" key="1">
    <citation type="journal article" date="2019" name="Int. J. Syst. Evol. Microbiol.">
        <title>The Global Catalogue of Microorganisms (GCM) 10K type strain sequencing project: providing services to taxonomists for standard genome sequencing and annotation.</title>
        <authorList>
            <consortium name="The Broad Institute Genomics Platform"/>
            <consortium name="The Broad Institute Genome Sequencing Center for Infectious Disease"/>
            <person name="Wu L."/>
            <person name="Ma J."/>
        </authorList>
    </citation>
    <scope>NUCLEOTIDE SEQUENCE [LARGE SCALE GENOMIC DNA]</scope>
    <source>
        <strain evidence="7">NBRC 108725</strain>
    </source>
</reference>
<dbReference type="InterPro" id="IPR028082">
    <property type="entry name" value="Peripla_BP_I"/>
</dbReference>
<dbReference type="InterPro" id="IPR010982">
    <property type="entry name" value="Lambda_DNA-bd_dom_sf"/>
</dbReference>
<keyword evidence="1" id="KW-0678">Repressor</keyword>
<sequence length="348" mass="37391">MATMVQVAEMAGVSISTVSHVLNGTRHVEPETKQRVLDAISRTGYRQDALARALRRSRTDSIGLVVPDAGEPAFAEMVHGVEHAAANLGLTLILANSAENPEREERATHALLDRRVDGLILGRAAVSTPGLLQLLEEEKTPIVLLDRVFPDLPFDQVGADNREPMERLVAHLIAAGHRRFALMAGDIRVPTLRERGEGFGNAIRAAGLDPADQIVLSGTDDDELKDRLLDAFRAPARPTAVIAGSTPLAVSALRTARTAGLTIPGEVAFAAFDGFNHSDLFEPQITTVRQPAFDVGVAAVRLLADRLHDGDARPRTVRLQQSIEFRASTEDFPGVDADRVADAVAEPA</sequence>
<name>A0ABM8GD43_9MICO</name>
<protein>
    <submittedName>
        <fullName evidence="6">LacI family transcriptional regulator</fullName>
    </submittedName>
</protein>
<organism evidence="6 7">
    <name type="scientific">Naasia aerilata</name>
    <dbReference type="NCBI Taxonomy" id="1162966"/>
    <lineage>
        <taxon>Bacteria</taxon>
        <taxon>Bacillati</taxon>
        <taxon>Actinomycetota</taxon>
        <taxon>Actinomycetes</taxon>
        <taxon>Micrococcales</taxon>
        <taxon>Microbacteriaceae</taxon>
        <taxon>Naasia</taxon>
    </lineage>
</organism>
<dbReference type="PANTHER" id="PTHR30146:SF148">
    <property type="entry name" value="HTH-TYPE TRANSCRIPTIONAL REPRESSOR PURR-RELATED"/>
    <property type="match status" value="1"/>
</dbReference>
<keyword evidence="3" id="KW-0238">DNA-binding</keyword>
<dbReference type="SUPFAM" id="SSF47413">
    <property type="entry name" value="lambda repressor-like DNA-binding domains"/>
    <property type="match status" value="1"/>
</dbReference>
<evidence type="ECO:0000313" key="7">
    <source>
        <dbReference type="Proteomes" id="UP001321498"/>
    </source>
</evidence>
<keyword evidence="2" id="KW-0805">Transcription regulation</keyword>
<dbReference type="InterPro" id="IPR001761">
    <property type="entry name" value="Peripla_BP/Lac1_sug-bd_dom"/>
</dbReference>
<dbReference type="Pfam" id="PF00532">
    <property type="entry name" value="Peripla_BP_1"/>
    <property type="match status" value="1"/>
</dbReference>
<dbReference type="Proteomes" id="UP001321498">
    <property type="component" value="Chromosome"/>
</dbReference>
<keyword evidence="4" id="KW-0804">Transcription</keyword>
<evidence type="ECO:0000256" key="1">
    <source>
        <dbReference type="ARBA" id="ARBA00022491"/>
    </source>
</evidence>
<dbReference type="InterPro" id="IPR000843">
    <property type="entry name" value="HTH_LacI"/>
</dbReference>
<evidence type="ECO:0000256" key="3">
    <source>
        <dbReference type="ARBA" id="ARBA00023125"/>
    </source>
</evidence>
<gene>
    <name evidence="6" type="ORF">GCM10025866_20610</name>
</gene>
<keyword evidence="7" id="KW-1185">Reference proteome</keyword>
<evidence type="ECO:0000259" key="5">
    <source>
        <dbReference type="PROSITE" id="PS50932"/>
    </source>
</evidence>
<dbReference type="PROSITE" id="PS50932">
    <property type="entry name" value="HTH_LACI_2"/>
    <property type="match status" value="1"/>
</dbReference>
<dbReference type="PANTHER" id="PTHR30146">
    <property type="entry name" value="LACI-RELATED TRANSCRIPTIONAL REPRESSOR"/>
    <property type="match status" value="1"/>
</dbReference>
<proteinExistence type="predicted"/>
<dbReference type="SMART" id="SM00354">
    <property type="entry name" value="HTH_LACI"/>
    <property type="match status" value="1"/>
</dbReference>
<dbReference type="Gene3D" id="3.40.50.2300">
    <property type="match status" value="2"/>
</dbReference>
<dbReference type="SUPFAM" id="SSF53822">
    <property type="entry name" value="Periplasmic binding protein-like I"/>
    <property type="match status" value="1"/>
</dbReference>
<dbReference type="Pfam" id="PF00356">
    <property type="entry name" value="LacI"/>
    <property type="match status" value="1"/>
</dbReference>
<dbReference type="RefSeq" id="WP_286276247.1">
    <property type="nucleotide sequence ID" value="NZ_AP027731.1"/>
</dbReference>
<feature type="domain" description="HTH lacI-type" evidence="5">
    <location>
        <begin position="2"/>
        <end position="56"/>
    </location>
</feature>